<dbReference type="AlphaFoldDB" id="A0A7Y9EP20"/>
<comment type="caution">
    <text evidence="1">The sequence shown here is derived from an EMBL/GenBank/DDBJ whole genome shotgun (WGS) entry which is preliminary data.</text>
</comment>
<dbReference type="GO" id="GO:0008168">
    <property type="term" value="F:methyltransferase activity"/>
    <property type="evidence" value="ECO:0007669"/>
    <property type="project" value="UniProtKB-KW"/>
</dbReference>
<evidence type="ECO:0000313" key="1">
    <source>
        <dbReference type="EMBL" id="NYD51327.1"/>
    </source>
</evidence>
<dbReference type="EMBL" id="JACCBA010000001">
    <property type="protein sequence ID" value="NYD51327.1"/>
    <property type="molecule type" value="Genomic_DNA"/>
</dbReference>
<organism evidence="1 2">
    <name type="scientific">Actinomadura luteofluorescens</name>
    <dbReference type="NCBI Taxonomy" id="46163"/>
    <lineage>
        <taxon>Bacteria</taxon>
        <taxon>Bacillati</taxon>
        <taxon>Actinomycetota</taxon>
        <taxon>Actinomycetes</taxon>
        <taxon>Streptosporangiales</taxon>
        <taxon>Thermomonosporaceae</taxon>
        <taxon>Actinomadura</taxon>
    </lineage>
</organism>
<dbReference type="GO" id="GO:0032259">
    <property type="term" value="P:methylation"/>
    <property type="evidence" value="ECO:0007669"/>
    <property type="project" value="UniProtKB-KW"/>
</dbReference>
<dbReference type="Proteomes" id="UP000529783">
    <property type="component" value="Unassembled WGS sequence"/>
</dbReference>
<keyword evidence="1" id="KW-0808">Transferase</keyword>
<gene>
    <name evidence="1" type="ORF">BJY14_007310</name>
</gene>
<accession>A0A7Y9EP20</accession>
<reference evidence="1 2" key="1">
    <citation type="submission" date="2020-07" db="EMBL/GenBank/DDBJ databases">
        <title>Sequencing the genomes of 1000 actinobacteria strains.</title>
        <authorList>
            <person name="Klenk H.-P."/>
        </authorList>
    </citation>
    <scope>NUCLEOTIDE SEQUENCE [LARGE SCALE GENOMIC DNA]</scope>
    <source>
        <strain evidence="1 2">DSM 40398</strain>
    </source>
</reference>
<keyword evidence="2" id="KW-1185">Reference proteome</keyword>
<sequence>MKIAGRLSVGEVVWTAGERIGGHAQTKWRTIMACLPLLDSLRPFIEKREPVKPTAGDGDGHLDAALIPSWRSSGDADRYRGYQAAWVTPFLGRSVLDAGAQTGELVARIVRRGAKLERLVLTDHEQGWVEHLRRRFTDAEVLGLSLPGRPDIAPVDTVLLVNVLGHLEHDVETIAGLGDVLVPGGRVVVWEAGYPELFSDFDRDQAGRLRRYTPEGLAERLRLAGLEVEISRPVNLLGGLFNRVMVGRTADFADPRLVRLYDRLVVPLSRLFDRLPLRFGQNVFAVARVPAE</sequence>
<protein>
    <submittedName>
        <fullName evidence="1">SAM-dependent methyltransferase</fullName>
    </submittedName>
</protein>
<keyword evidence="1" id="KW-0489">Methyltransferase</keyword>
<name>A0A7Y9EP20_9ACTN</name>
<dbReference type="SUPFAM" id="SSF53335">
    <property type="entry name" value="S-adenosyl-L-methionine-dependent methyltransferases"/>
    <property type="match status" value="1"/>
</dbReference>
<proteinExistence type="predicted"/>
<evidence type="ECO:0000313" key="2">
    <source>
        <dbReference type="Proteomes" id="UP000529783"/>
    </source>
</evidence>
<dbReference type="Gene3D" id="3.40.50.150">
    <property type="entry name" value="Vaccinia Virus protein VP39"/>
    <property type="match status" value="1"/>
</dbReference>
<dbReference type="InterPro" id="IPR029063">
    <property type="entry name" value="SAM-dependent_MTases_sf"/>
</dbReference>